<reference evidence="2" key="1">
    <citation type="submission" date="2020-02" db="EMBL/GenBank/DDBJ databases">
        <authorList>
            <person name="Meier V. D."/>
        </authorList>
    </citation>
    <scope>NUCLEOTIDE SEQUENCE</scope>
    <source>
        <strain evidence="2">AVDCRST_MAG13</strain>
    </source>
</reference>
<evidence type="ECO:0000313" key="2">
    <source>
        <dbReference type="EMBL" id="CAA9517419.1"/>
    </source>
</evidence>
<proteinExistence type="predicted"/>
<name>A0A6J4T956_9ACTN</name>
<feature type="compositionally biased region" description="Low complexity" evidence="1">
    <location>
        <begin position="16"/>
        <end position="30"/>
    </location>
</feature>
<sequence>SPEISTRRPIPRRAASRASRSTASSASRPTSGKRTATPSRARLPIAGPTDQACTGSFLPLTVNGSSFVAAKRVAERSSAPDVV</sequence>
<gene>
    <name evidence="2" type="ORF">AVDCRST_MAG13-3166</name>
</gene>
<protein>
    <submittedName>
        <fullName evidence="2">Uncharacterized protein</fullName>
    </submittedName>
</protein>
<dbReference type="AlphaFoldDB" id="A0A6J4T956"/>
<dbReference type="EMBL" id="CADCVO010000507">
    <property type="protein sequence ID" value="CAA9517419.1"/>
    <property type="molecule type" value="Genomic_DNA"/>
</dbReference>
<accession>A0A6J4T956</accession>
<organism evidence="2">
    <name type="scientific">uncultured Solirubrobacteraceae bacterium</name>
    <dbReference type="NCBI Taxonomy" id="1162706"/>
    <lineage>
        <taxon>Bacteria</taxon>
        <taxon>Bacillati</taxon>
        <taxon>Actinomycetota</taxon>
        <taxon>Thermoleophilia</taxon>
        <taxon>Solirubrobacterales</taxon>
        <taxon>Solirubrobacteraceae</taxon>
        <taxon>environmental samples</taxon>
    </lineage>
</organism>
<evidence type="ECO:0000256" key="1">
    <source>
        <dbReference type="SAM" id="MobiDB-lite"/>
    </source>
</evidence>
<feature type="region of interest" description="Disordered" evidence="1">
    <location>
        <begin position="1"/>
        <end position="52"/>
    </location>
</feature>
<feature type="non-terminal residue" evidence="2">
    <location>
        <position position="1"/>
    </location>
</feature>